<proteinExistence type="predicted"/>
<dbReference type="Proteomes" id="UP000195106">
    <property type="component" value="Unassembled WGS sequence"/>
</dbReference>
<dbReference type="EMBL" id="MDHJ01000001">
    <property type="protein sequence ID" value="OUE08957.1"/>
    <property type="molecule type" value="Genomic_DNA"/>
</dbReference>
<name>A0A251XTX9_9MICO</name>
<evidence type="ECO:0008006" key="4">
    <source>
        <dbReference type="Google" id="ProtNLM"/>
    </source>
</evidence>
<protein>
    <recommendedName>
        <fullName evidence="4">Glutathione import ATP-binding protein GsiA</fullName>
    </recommendedName>
</protein>
<evidence type="ECO:0000256" key="1">
    <source>
        <dbReference type="SAM" id="MobiDB-lite"/>
    </source>
</evidence>
<dbReference type="AlphaFoldDB" id="A0A251XTX9"/>
<feature type="region of interest" description="Disordered" evidence="1">
    <location>
        <begin position="84"/>
        <end position="108"/>
    </location>
</feature>
<organism evidence="2 3">
    <name type="scientific">Clavibacter michiganensis</name>
    <dbReference type="NCBI Taxonomy" id="28447"/>
    <lineage>
        <taxon>Bacteria</taxon>
        <taxon>Bacillati</taxon>
        <taxon>Actinomycetota</taxon>
        <taxon>Actinomycetes</taxon>
        <taxon>Micrococcales</taxon>
        <taxon>Microbacteriaceae</taxon>
        <taxon>Clavibacter</taxon>
    </lineage>
</organism>
<feature type="compositionally biased region" description="Low complexity" evidence="1">
    <location>
        <begin position="88"/>
        <end position="108"/>
    </location>
</feature>
<evidence type="ECO:0000313" key="2">
    <source>
        <dbReference type="EMBL" id="OUE08957.1"/>
    </source>
</evidence>
<evidence type="ECO:0000313" key="3">
    <source>
        <dbReference type="Proteomes" id="UP000195106"/>
    </source>
</evidence>
<sequence>MATLFSSPKEEYTRNLLASVPKLGEGVAATVERAAVRTRAREASGTATAPVVVAEGLQIEYPGRLGSPAFRAVKGVDLHIEAARSSGSWASRDPARPPSAARSPGSPA</sequence>
<comment type="caution">
    <text evidence="2">The sequence shown here is derived from an EMBL/GenBank/DDBJ whole genome shotgun (WGS) entry which is preliminary data.</text>
</comment>
<gene>
    <name evidence="2" type="ORF">CMsap09_08430</name>
</gene>
<reference evidence="2 3" key="1">
    <citation type="submission" date="2016-08" db="EMBL/GenBank/DDBJ databases">
        <title>Genome sequence of Clavibacter michiganensis spp. strain CASJ009.</title>
        <authorList>
            <person name="Thapa S.P."/>
            <person name="Coaker G."/>
        </authorList>
    </citation>
    <scope>NUCLEOTIDE SEQUENCE [LARGE SCALE GENOMIC DNA]</scope>
    <source>
        <strain evidence="2">CASJ009</strain>
    </source>
</reference>
<accession>A0A251XTX9</accession>